<dbReference type="InterPro" id="IPR046521">
    <property type="entry name" value="DUF6698"/>
</dbReference>
<feature type="compositionally biased region" description="Acidic residues" evidence="1">
    <location>
        <begin position="444"/>
        <end position="453"/>
    </location>
</feature>
<gene>
    <name evidence="5" type="ORF">TRAPUB_13473</name>
    <name evidence="4" type="ORF">TRAPUB_13481</name>
    <name evidence="3" type="ORF">TRAPUB_13490</name>
    <name evidence="2" type="ORF">TRAPUB_7271</name>
</gene>
<dbReference type="Pfam" id="PF20414">
    <property type="entry name" value="DUF6698"/>
    <property type="match status" value="1"/>
</dbReference>
<proteinExistence type="predicted"/>
<evidence type="ECO:0000313" key="2">
    <source>
        <dbReference type="EMBL" id="OJT02244.1"/>
    </source>
</evidence>
<feature type="compositionally biased region" description="Acidic residues" evidence="1">
    <location>
        <begin position="96"/>
        <end position="114"/>
    </location>
</feature>
<reference evidence="4 6" key="1">
    <citation type="submission" date="2016-10" db="EMBL/GenBank/DDBJ databases">
        <title>Genome sequence of the basidiomycete white-rot fungus Trametes pubescens.</title>
        <authorList>
            <person name="Makela M.R."/>
            <person name="Granchi Z."/>
            <person name="Peng M."/>
            <person name="De Vries R.P."/>
            <person name="Grigoriev I."/>
            <person name="Riley R."/>
            <person name="Hilden K."/>
        </authorList>
    </citation>
    <scope>NUCLEOTIDE SEQUENCE [LARGE SCALE GENOMIC DNA]</scope>
    <source>
        <strain evidence="4 6">FBCC735</strain>
    </source>
</reference>
<dbReference type="Proteomes" id="UP000184267">
    <property type="component" value="Unassembled WGS sequence"/>
</dbReference>
<evidence type="ECO:0000256" key="1">
    <source>
        <dbReference type="SAM" id="MobiDB-lite"/>
    </source>
</evidence>
<dbReference type="OrthoDB" id="2757667at2759"/>
<feature type="region of interest" description="Disordered" evidence="1">
    <location>
        <begin position="433"/>
        <end position="484"/>
    </location>
</feature>
<accession>A0A1M2VQZ0</accession>
<evidence type="ECO:0000313" key="3">
    <source>
        <dbReference type="EMBL" id="OJT10026.1"/>
    </source>
</evidence>
<comment type="caution">
    <text evidence="4">The sequence shown here is derived from an EMBL/GenBank/DDBJ whole genome shotgun (WGS) entry which is preliminary data.</text>
</comment>
<dbReference type="EMBL" id="MNAD01001692">
    <property type="protein sequence ID" value="OJT02244.1"/>
    <property type="molecule type" value="Genomic_DNA"/>
</dbReference>
<keyword evidence="6" id="KW-1185">Reference proteome</keyword>
<dbReference type="EMBL" id="MNAD01000823">
    <property type="protein sequence ID" value="OJT10039.1"/>
    <property type="molecule type" value="Genomic_DNA"/>
</dbReference>
<organism evidence="4 6">
    <name type="scientific">Trametes pubescens</name>
    <name type="common">White-rot fungus</name>
    <dbReference type="NCBI Taxonomy" id="154538"/>
    <lineage>
        <taxon>Eukaryota</taxon>
        <taxon>Fungi</taxon>
        <taxon>Dikarya</taxon>
        <taxon>Basidiomycota</taxon>
        <taxon>Agaricomycotina</taxon>
        <taxon>Agaricomycetes</taxon>
        <taxon>Polyporales</taxon>
        <taxon>Polyporaceae</taxon>
        <taxon>Trametes</taxon>
    </lineage>
</organism>
<name>A0A1M2VQZ0_TRAPU</name>
<sequence>MALHAGWVKRLPVPPNVSTATRANIPSTVGSSRPRAKSVVAGAPKPPPKPARRPAQTPVTPPPTAAAKGKRREVPDPSPSPEPVEPASKRPRVEDTVDEDAEVPAQEPVEELPDALEKQQRIDKGYEDYYQAIRMIRRALGEHVSIESAFTLGAEIAASPERMARLQPGVKYTRECQLVDAWETLQAMQPALVECEGYFQEHPDEVAKLLTYMDAVAKRTRSEDLARLRDSVIEYSNPLKGVMAELSAKSARGFKHPHTARLLFPIAKIDMYDEDPETFRLRVVNGDKTLPIVAKDWPVFVYDEDLYEVGHMKAGLLRSLLLVMCYKHVYTGRSSAHRQVELYATYKGKPSLARKYKLNDVTPESIIYVAVLMRSALSSCTMWGDSDGGWSGPAFVRSLMRVFKMYPIWADNTLKWWRLQVYGDVDDEHEFDVDPNGECAGDLIDLEGDDSEYEDPRMRKPVADNFQEGSSKDGGVPHQPSDDD</sequence>
<dbReference type="STRING" id="154538.A0A1M2VQZ0"/>
<evidence type="ECO:0000313" key="5">
    <source>
        <dbReference type="EMBL" id="OJT10039.1"/>
    </source>
</evidence>
<evidence type="ECO:0000313" key="6">
    <source>
        <dbReference type="Proteomes" id="UP000184267"/>
    </source>
</evidence>
<dbReference type="EMBL" id="MNAD01000824">
    <property type="protein sequence ID" value="OJT10029.1"/>
    <property type="molecule type" value="Genomic_DNA"/>
</dbReference>
<protein>
    <submittedName>
        <fullName evidence="4">Uncharacterized protein</fullName>
    </submittedName>
</protein>
<dbReference type="EMBL" id="MNAD01000825">
    <property type="protein sequence ID" value="OJT10026.1"/>
    <property type="molecule type" value="Genomic_DNA"/>
</dbReference>
<dbReference type="OMA" id="EFCELAL"/>
<feature type="region of interest" description="Disordered" evidence="1">
    <location>
        <begin position="1"/>
        <end position="117"/>
    </location>
</feature>
<evidence type="ECO:0000313" key="4">
    <source>
        <dbReference type="EMBL" id="OJT10029.1"/>
    </source>
</evidence>
<feature type="compositionally biased region" description="Polar residues" evidence="1">
    <location>
        <begin position="16"/>
        <end position="31"/>
    </location>
</feature>
<dbReference type="AlphaFoldDB" id="A0A1M2VQZ0"/>